<dbReference type="EMBL" id="GGEC01073155">
    <property type="protein sequence ID" value="MBX53639.1"/>
    <property type="molecule type" value="Transcribed_RNA"/>
</dbReference>
<name>A0A2P2PG38_RHIMU</name>
<proteinExistence type="predicted"/>
<sequence length="30" mass="3791">MLFHFLSRQKCDSLHNNQTFAKRYNFSFYF</sequence>
<organism evidence="1">
    <name type="scientific">Rhizophora mucronata</name>
    <name type="common">Asiatic mangrove</name>
    <dbReference type="NCBI Taxonomy" id="61149"/>
    <lineage>
        <taxon>Eukaryota</taxon>
        <taxon>Viridiplantae</taxon>
        <taxon>Streptophyta</taxon>
        <taxon>Embryophyta</taxon>
        <taxon>Tracheophyta</taxon>
        <taxon>Spermatophyta</taxon>
        <taxon>Magnoliopsida</taxon>
        <taxon>eudicotyledons</taxon>
        <taxon>Gunneridae</taxon>
        <taxon>Pentapetalae</taxon>
        <taxon>rosids</taxon>
        <taxon>fabids</taxon>
        <taxon>Malpighiales</taxon>
        <taxon>Rhizophoraceae</taxon>
        <taxon>Rhizophora</taxon>
    </lineage>
</organism>
<dbReference type="AlphaFoldDB" id="A0A2P2PG38"/>
<protein>
    <submittedName>
        <fullName evidence="1">Uncharacterized protein</fullName>
    </submittedName>
</protein>
<accession>A0A2P2PG38</accession>
<reference evidence="1" key="1">
    <citation type="submission" date="2018-02" db="EMBL/GenBank/DDBJ databases">
        <title>Rhizophora mucronata_Transcriptome.</title>
        <authorList>
            <person name="Meera S.P."/>
            <person name="Sreeshan A."/>
            <person name="Augustine A."/>
        </authorList>
    </citation>
    <scope>NUCLEOTIDE SEQUENCE</scope>
    <source>
        <tissue evidence="1">Leaf</tissue>
    </source>
</reference>
<evidence type="ECO:0000313" key="1">
    <source>
        <dbReference type="EMBL" id="MBX53639.1"/>
    </source>
</evidence>